<name>A0A6J4UZ92_9BACT</name>
<feature type="region of interest" description="Disordered" evidence="1">
    <location>
        <begin position="24"/>
        <end position="47"/>
    </location>
</feature>
<sequence length="47" mass="5506">AGAAAATGFRAALGRRLRLGRRRLRPHRRPAAARLRADRLRHRRRRR</sequence>
<evidence type="ECO:0000256" key="1">
    <source>
        <dbReference type="SAM" id="MobiDB-lite"/>
    </source>
</evidence>
<feature type="non-terminal residue" evidence="2">
    <location>
        <position position="1"/>
    </location>
</feature>
<proteinExistence type="predicted"/>
<accession>A0A6J4UZ92</accession>
<feature type="non-terminal residue" evidence="2">
    <location>
        <position position="47"/>
    </location>
</feature>
<dbReference type="EMBL" id="CADCWF010000174">
    <property type="protein sequence ID" value="CAA9562509.1"/>
    <property type="molecule type" value="Genomic_DNA"/>
</dbReference>
<organism evidence="2">
    <name type="scientific">uncultured Thermomicrobiales bacterium</name>
    <dbReference type="NCBI Taxonomy" id="1645740"/>
    <lineage>
        <taxon>Bacteria</taxon>
        <taxon>Pseudomonadati</taxon>
        <taxon>Thermomicrobiota</taxon>
        <taxon>Thermomicrobia</taxon>
        <taxon>Thermomicrobiales</taxon>
        <taxon>environmental samples</taxon>
    </lineage>
</organism>
<gene>
    <name evidence="2" type="ORF">AVDCRST_MAG59-2711</name>
</gene>
<dbReference type="AlphaFoldDB" id="A0A6J4UZ92"/>
<reference evidence="2" key="1">
    <citation type="submission" date="2020-02" db="EMBL/GenBank/DDBJ databases">
        <authorList>
            <person name="Meier V. D."/>
        </authorList>
    </citation>
    <scope>NUCLEOTIDE SEQUENCE</scope>
    <source>
        <strain evidence="2">AVDCRST_MAG59</strain>
    </source>
</reference>
<protein>
    <submittedName>
        <fullName evidence="2">Uncharacterized protein</fullName>
    </submittedName>
</protein>
<evidence type="ECO:0000313" key="2">
    <source>
        <dbReference type="EMBL" id="CAA9562509.1"/>
    </source>
</evidence>